<evidence type="ECO:0000313" key="2">
    <source>
        <dbReference type="Proteomes" id="UP000799640"/>
    </source>
</evidence>
<organism evidence="1 2">
    <name type="scientific">Trichodelitschia bisporula</name>
    <dbReference type="NCBI Taxonomy" id="703511"/>
    <lineage>
        <taxon>Eukaryota</taxon>
        <taxon>Fungi</taxon>
        <taxon>Dikarya</taxon>
        <taxon>Ascomycota</taxon>
        <taxon>Pezizomycotina</taxon>
        <taxon>Dothideomycetes</taxon>
        <taxon>Dothideomycetes incertae sedis</taxon>
        <taxon>Phaeotrichales</taxon>
        <taxon>Phaeotrichaceae</taxon>
        <taxon>Trichodelitschia</taxon>
    </lineage>
</organism>
<dbReference type="AlphaFoldDB" id="A0A6G1HYQ7"/>
<gene>
    <name evidence="1" type="ORF">EJ06DRAFT_414764</name>
</gene>
<keyword evidence="2" id="KW-1185">Reference proteome</keyword>
<accession>A0A6G1HYQ7</accession>
<sequence length="210" mass="23147">MKWGLRCEFCSGTLSIWSTSSSPAGWSAQELLGSRVRGSAVTAGAGSEASMRAALRPGRLVYANQDQRNYVAKRSPSIVCILRCGCFASLGNRMAAAKSSNSLLLCLQLELVQIQRAQPQRFEVRVCLMAACTEEKKAWIVWWASTRACDILQNASWRKGRLLLQCARINWHLQVNSSPKNRKVNHRSLVALVSKVEASPCLVFLPPVVA</sequence>
<name>A0A6G1HYQ7_9PEZI</name>
<dbReference type="Proteomes" id="UP000799640">
    <property type="component" value="Unassembled WGS sequence"/>
</dbReference>
<protein>
    <submittedName>
        <fullName evidence="1">Uncharacterized protein</fullName>
    </submittedName>
</protein>
<evidence type="ECO:0000313" key="1">
    <source>
        <dbReference type="EMBL" id="KAF2400949.1"/>
    </source>
</evidence>
<dbReference type="EMBL" id="ML996694">
    <property type="protein sequence ID" value="KAF2400949.1"/>
    <property type="molecule type" value="Genomic_DNA"/>
</dbReference>
<proteinExistence type="predicted"/>
<reference evidence="1" key="1">
    <citation type="journal article" date="2020" name="Stud. Mycol.">
        <title>101 Dothideomycetes genomes: a test case for predicting lifestyles and emergence of pathogens.</title>
        <authorList>
            <person name="Haridas S."/>
            <person name="Albert R."/>
            <person name="Binder M."/>
            <person name="Bloem J."/>
            <person name="Labutti K."/>
            <person name="Salamov A."/>
            <person name="Andreopoulos B."/>
            <person name="Baker S."/>
            <person name="Barry K."/>
            <person name="Bills G."/>
            <person name="Bluhm B."/>
            <person name="Cannon C."/>
            <person name="Castanera R."/>
            <person name="Culley D."/>
            <person name="Daum C."/>
            <person name="Ezra D."/>
            <person name="Gonzalez J."/>
            <person name="Henrissat B."/>
            <person name="Kuo A."/>
            <person name="Liang C."/>
            <person name="Lipzen A."/>
            <person name="Lutzoni F."/>
            <person name="Magnuson J."/>
            <person name="Mondo S."/>
            <person name="Nolan M."/>
            <person name="Ohm R."/>
            <person name="Pangilinan J."/>
            <person name="Park H.-J."/>
            <person name="Ramirez L."/>
            <person name="Alfaro M."/>
            <person name="Sun H."/>
            <person name="Tritt A."/>
            <person name="Yoshinaga Y."/>
            <person name="Zwiers L.-H."/>
            <person name="Turgeon B."/>
            <person name="Goodwin S."/>
            <person name="Spatafora J."/>
            <person name="Crous P."/>
            <person name="Grigoriev I."/>
        </authorList>
    </citation>
    <scope>NUCLEOTIDE SEQUENCE</scope>
    <source>
        <strain evidence="1">CBS 262.69</strain>
    </source>
</reference>